<proteinExistence type="predicted"/>
<sequence>MSFSTKSAERFGTVIDKSPYTVEDPLVKVQYVSKGQNVVFGRALKAENYANLLYVGKILESTKGKSYLGADAWLDTTFPHVIYITGTRGSGKSFDLGVLVEGISKLAKSSPIQNSVKPITSIIIDTQSQFWTLGYPPRESIEANKLQLEELKRWNLEPNNLAAAKVYAPPGSTTFLGTEQTLQIRPKDVRAEEWCALLGQEVYSPQGHIISATLEALGDTDFEITDMLSYIGDDANWPTVAESSRNAITYKLDDYRRTNLFSASGLSVRDFLEDGSCNILSLRELRNEDKSLITAVIARNLFDILGRHHNKKKTASFFEQSYEGDGTPDRVWLVIDEAHVVAPRDQISPARSALVEYVKRGRDAGLSLVLATQQPSALDDRILSQVNVTFSHRLSFQSDINAAVDRIPTKSVRTMKFAGTNLTDFGDMMRVLDAGQCFLGDQASSRTVLVQIRPRVSAHGGYSPF</sequence>
<evidence type="ECO:0000313" key="3">
    <source>
        <dbReference type="Proteomes" id="UP000191135"/>
    </source>
</evidence>
<dbReference type="Pfam" id="PF01935">
    <property type="entry name" value="DUF87"/>
    <property type="match status" value="1"/>
</dbReference>
<protein>
    <submittedName>
        <fullName evidence="2">DNA segregation ATPase FtsK/SpoIIIE</fullName>
    </submittedName>
</protein>
<dbReference type="InterPro" id="IPR002789">
    <property type="entry name" value="HerA_central"/>
</dbReference>
<dbReference type="PANTHER" id="PTHR42957">
    <property type="entry name" value="HELICASE MJ1565-RELATED"/>
    <property type="match status" value="1"/>
</dbReference>
<dbReference type="EMBL" id="CP020330">
    <property type="protein sequence ID" value="AQZ50000.1"/>
    <property type="molecule type" value="Genomic_DNA"/>
</dbReference>
<dbReference type="Gene3D" id="3.40.50.300">
    <property type="entry name" value="P-loop containing nucleotide triphosphate hydrolases"/>
    <property type="match status" value="2"/>
</dbReference>
<dbReference type="RefSeq" id="WP_018065687.1">
    <property type="nucleotide sequence ID" value="NZ_AQWH01000015.1"/>
</dbReference>
<reference evidence="2 3" key="1">
    <citation type="submission" date="2017-03" db="EMBL/GenBank/DDBJ databases">
        <title>Foreign affairs: Plasmid Transfer between Roseobacters and Rhizobia.</title>
        <authorList>
            <person name="Bartling P."/>
            <person name="Bunk B."/>
            <person name="Overmann J."/>
            <person name="Brinkmann H."/>
            <person name="Petersen J."/>
        </authorList>
    </citation>
    <scope>NUCLEOTIDE SEQUENCE [LARGE SCALE GENOMIC DNA]</scope>
    <source>
        <strain evidence="2 3">MACL11</strain>
    </source>
</reference>
<organism evidence="2 3">
    <name type="scientific">Martelella mediterranea DSM 17316</name>
    <dbReference type="NCBI Taxonomy" id="1122214"/>
    <lineage>
        <taxon>Bacteria</taxon>
        <taxon>Pseudomonadati</taxon>
        <taxon>Pseudomonadota</taxon>
        <taxon>Alphaproteobacteria</taxon>
        <taxon>Hyphomicrobiales</taxon>
        <taxon>Aurantimonadaceae</taxon>
        <taxon>Martelella</taxon>
    </lineage>
</organism>
<gene>
    <name evidence="2" type="ORF">Mame_00624</name>
</gene>
<accession>A0A1U9YX92</accession>
<evidence type="ECO:0000313" key="2">
    <source>
        <dbReference type="EMBL" id="AQZ50000.1"/>
    </source>
</evidence>
<feature type="domain" description="Helicase HerA central" evidence="1">
    <location>
        <begin position="82"/>
        <end position="300"/>
    </location>
</feature>
<name>A0A1U9YX92_9HYPH</name>
<dbReference type="AlphaFoldDB" id="A0A1U9YX92"/>
<dbReference type="InterPro" id="IPR027417">
    <property type="entry name" value="P-loop_NTPase"/>
</dbReference>
<evidence type="ECO:0000259" key="1">
    <source>
        <dbReference type="Pfam" id="PF01935"/>
    </source>
</evidence>
<keyword evidence="3" id="KW-1185">Reference proteome</keyword>
<dbReference type="OrthoDB" id="7418055at2"/>
<dbReference type="SUPFAM" id="SSF52540">
    <property type="entry name" value="P-loop containing nucleoside triphosphate hydrolases"/>
    <property type="match status" value="1"/>
</dbReference>
<dbReference type="InterPro" id="IPR008571">
    <property type="entry name" value="HerA-like"/>
</dbReference>
<dbReference type="STRING" id="1122214.Mame_00624"/>
<dbReference type="Proteomes" id="UP000191135">
    <property type="component" value="Chromosome"/>
</dbReference>
<dbReference type="PANTHER" id="PTHR42957:SF1">
    <property type="entry name" value="HELICASE MJ1565-RELATED"/>
    <property type="match status" value="1"/>
</dbReference>
<dbReference type="KEGG" id="mmed:Mame_00624"/>